<proteinExistence type="inferred from homology"/>
<accession>A0A428YA28</accession>
<dbReference type="PANTHER" id="PTHR11705">
    <property type="entry name" value="PROTEASE FAMILY M14 CARBOXYPEPTIDASE A,B"/>
    <property type="match status" value="1"/>
</dbReference>
<organism evidence="11 12">
    <name type="scientific">Kibdelosporangium aridum</name>
    <dbReference type="NCBI Taxonomy" id="2030"/>
    <lineage>
        <taxon>Bacteria</taxon>
        <taxon>Bacillati</taxon>
        <taxon>Actinomycetota</taxon>
        <taxon>Actinomycetes</taxon>
        <taxon>Pseudonocardiales</taxon>
        <taxon>Pseudonocardiaceae</taxon>
        <taxon>Kibdelosporangium</taxon>
    </lineage>
</organism>
<dbReference type="Proteomes" id="UP000287547">
    <property type="component" value="Unassembled WGS sequence"/>
</dbReference>
<protein>
    <submittedName>
        <fullName evidence="11">Peptidase M14</fullName>
    </submittedName>
</protein>
<comment type="cofactor">
    <cofactor evidence="1">
        <name>Zn(2+)</name>
        <dbReference type="ChEBI" id="CHEBI:29105"/>
    </cofactor>
</comment>
<evidence type="ECO:0000256" key="7">
    <source>
        <dbReference type="PROSITE-ProRule" id="PRU01379"/>
    </source>
</evidence>
<evidence type="ECO:0000313" key="12">
    <source>
        <dbReference type="Proteomes" id="UP000287547"/>
    </source>
</evidence>
<keyword evidence="6" id="KW-0482">Metalloprotease</keyword>
<feature type="region of interest" description="Disordered" evidence="8">
    <location>
        <begin position="236"/>
        <end position="257"/>
    </location>
</feature>
<evidence type="ECO:0000313" key="11">
    <source>
        <dbReference type="EMBL" id="RSM64486.1"/>
    </source>
</evidence>
<evidence type="ECO:0000256" key="2">
    <source>
        <dbReference type="ARBA" id="ARBA00005988"/>
    </source>
</evidence>
<evidence type="ECO:0000256" key="8">
    <source>
        <dbReference type="SAM" id="MobiDB-lite"/>
    </source>
</evidence>
<comment type="caution">
    <text evidence="11">The sequence shown here is derived from an EMBL/GenBank/DDBJ whole genome shotgun (WGS) entry which is preliminary data.</text>
</comment>
<dbReference type="AlphaFoldDB" id="A0A428YA28"/>
<evidence type="ECO:0000256" key="3">
    <source>
        <dbReference type="ARBA" id="ARBA00022670"/>
    </source>
</evidence>
<dbReference type="Gene3D" id="3.40.630.10">
    <property type="entry name" value="Zn peptidases"/>
    <property type="match status" value="1"/>
</dbReference>
<dbReference type="GO" id="GO:0006508">
    <property type="term" value="P:proteolysis"/>
    <property type="evidence" value="ECO:0007669"/>
    <property type="project" value="UniProtKB-KW"/>
</dbReference>
<evidence type="ECO:0000256" key="1">
    <source>
        <dbReference type="ARBA" id="ARBA00001947"/>
    </source>
</evidence>
<feature type="active site" description="Proton donor/acceptor" evidence="7">
    <location>
        <position position="390"/>
    </location>
</feature>
<feature type="signal peptide" evidence="9">
    <location>
        <begin position="1"/>
        <end position="25"/>
    </location>
</feature>
<feature type="chain" id="PRO_5019212351" evidence="9">
    <location>
        <begin position="26"/>
        <end position="433"/>
    </location>
</feature>
<dbReference type="EMBL" id="QHKI01000096">
    <property type="protein sequence ID" value="RSM64486.1"/>
    <property type="molecule type" value="Genomic_DNA"/>
</dbReference>
<dbReference type="OrthoDB" id="5240362at2"/>
<dbReference type="GO" id="GO:0005615">
    <property type="term" value="C:extracellular space"/>
    <property type="evidence" value="ECO:0007669"/>
    <property type="project" value="TreeGrafter"/>
</dbReference>
<dbReference type="SMART" id="SM00631">
    <property type="entry name" value="Zn_pept"/>
    <property type="match status" value="1"/>
</dbReference>
<keyword evidence="4" id="KW-0378">Hydrolase</keyword>
<keyword evidence="3" id="KW-0645">Protease</keyword>
<sequence>MKVRIGVVAAALAVPLVLVNTPSNAPSAAQSVDPTPFYWQVPDASERVLKAAGFDVEHGDGGALQVVGDQRVADRLAGLGFRPVKHDTVYKEVLPRVADVGVQTFYGGYRTAAENAKRLTDAAAAFPALTQVYDIGDSWLKTQGRGGHDIRAVCITKKQAGDCALSPNSAKPRFAMIAQLHARELATSELAWRWIDYLTKGYGSDAEVTSIMDTTEMWVVPVANPDGVDIVASGGNSPRMQRKNANNPTGCASPTGGVDLNRNSTFKWGGAGTSRCGETYQGTSAGSEPETKALETWFKQLFPDQRGPGDTDVAPVTTKGVMITVHSYGNLIMPPWGWTWNANPNKAGLDALGRKMAAFNSYTVRAEGDTTGTTDDFTYGNLGIASYTFELGSSSGNCGGFFPQYSCVDSLFWPRNKGALLTAAKAAKAPYAS</sequence>
<dbReference type="PROSITE" id="PS52035">
    <property type="entry name" value="PEPTIDASE_M14"/>
    <property type="match status" value="1"/>
</dbReference>
<keyword evidence="5" id="KW-0862">Zinc</keyword>
<evidence type="ECO:0000256" key="9">
    <source>
        <dbReference type="SAM" id="SignalP"/>
    </source>
</evidence>
<feature type="compositionally biased region" description="Polar residues" evidence="8">
    <location>
        <begin position="236"/>
        <end position="252"/>
    </location>
</feature>
<dbReference type="Pfam" id="PF00246">
    <property type="entry name" value="Peptidase_M14"/>
    <property type="match status" value="1"/>
</dbReference>
<gene>
    <name evidence="11" type="ORF">DMH04_51190</name>
</gene>
<dbReference type="InterPro" id="IPR000834">
    <property type="entry name" value="Peptidase_M14"/>
</dbReference>
<evidence type="ECO:0000256" key="6">
    <source>
        <dbReference type="ARBA" id="ARBA00023049"/>
    </source>
</evidence>
<evidence type="ECO:0000259" key="10">
    <source>
        <dbReference type="PROSITE" id="PS52035"/>
    </source>
</evidence>
<dbReference type="SUPFAM" id="SSF53187">
    <property type="entry name" value="Zn-dependent exopeptidases"/>
    <property type="match status" value="1"/>
</dbReference>
<keyword evidence="9" id="KW-0732">Signal</keyword>
<reference evidence="11 12" key="1">
    <citation type="submission" date="2018-05" db="EMBL/GenBank/DDBJ databases">
        <title>Evolution of GPA BGCs.</title>
        <authorList>
            <person name="Waglechner N."/>
            <person name="Wright G.D."/>
        </authorList>
    </citation>
    <scope>NUCLEOTIDE SEQUENCE [LARGE SCALE GENOMIC DNA]</scope>
    <source>
        <strain evidence="11 12">A82846</strain>
    </source>
</reference>
<evidence type="ECO:0000256" key="5">
    <source>
        <dbReference type="ARBA" id="ARBA00022833"/>
    </source>
</evidence>
<name>A0A428YA28_KIBAR</name>
<evidence type="ECO:0000256" key="4">
    <source>
        <dbReference type="ARBA" id="ARBA00022801"/>
    </source>
</evidence>
<comment type="similarity">
    <text evidence="2 7">Belongs to the peptidase M14 family.</text>
</comment>
<feature type="domain" description="Peptidase M14" evidence="10">
    <location>
        <begin position="108"/>
        <end position="427"/>
    </location>
</feature>
<dbReference type="RefSeq" id="WP_037261225.1">
    <property type="nucleotide sequence ID" value="NZ_QHKI01000096.1"/>
</dbReference>
<dbReference type="GO" id="GO:0008270">
    <property type="term" value="F:zinc ion binding"/>
    <property type="evidence" value="ECO:0007669"/>
    <property type="project" value="InterPro"/>
</dbReference>
<dbReference type="GO" id="GO:0004181">
    <property type="term" value="F:metallocarboxypeptidase activity"/>
    <property type="evidence" value="ECO:0007669"/>
    <property type="project" value="InterPro"/>
</dbReference>
<dbReference type="PANTHER" id="PTHR11705:SF143">
    <property type="entry name" value="SLL0236 PROTEIN"/>
    <property type="match status" value="1"/>
</dbReference>